<evidence type="ECO:0000313" key="3">
    <source>
        <dbReference type="EMBL" id="CEL09666.1"/>
    </source>
</evidence>
<proteinExistence type="predicted"/>
<dbReference type="InterPro" id="IPR006115">
    <property type="entry name" value="6PGDH_NADP-bd"/>
</dbReference>
<evidence type="ECO:0000313" key="4">
    <source>
        <dbReference type="Proteomes" id="UP000054771"/>
    </source>
</evidence>
<dbReference type="Gene3D" id="1.10.1040.10">
    <property type="entry name" value="N-(1-d-carboxylethyl)-l-norvaline Dehydrogenase, domain 2"/>
    <property type="match status" value="2"/>
</dbReference>
<dbReference type="Proteomes" id="UP000054771">
    <property type="component" value="Unassembled WGS sequence"/>
</dbReference>
<dbReference type="AlphaFoldDB" id="A0A0U5GBI2"/>
<dbReference type="Pfam" id="PF14833">
    <property type="entry name" value="NAD_binding_11"/>
    <property type="match status" value="2"/>
</dbReference>
<dbReference type="OrthoDB" id="48988at2759"/>
<sequence>MGSFESPTHVGFIGLGAMGLGMASDLQRRPQYTVTGFDIWQPSLDKFVASGGRAGGSPRDVAQTSQFLICMAATAQQLDSILFDNLAIKELPKDATVVLCSTVPPTYYDTLPARIANIGRPDVAVVDAPVSGGTLRAANGTLTIFAAGSSDALARATALLHDMSERLYIICGGLGAASKVKMINQLLVGTHIAAASEGMALATKAGLDTREVFEIIKCTSGSSWAWSNRVPHMLEEDWTPLSALNIFVKDMGIVVSTGRAAQFPLPIAALTEQLYISGSAQGFGKEDDAGLLRLFLQGPGESTIGKSKSAPFGPTAMESLSGAAPKVAVIGLDEVGRNLAVAVAQSGFEVHVFDADDKDIQKLVASNSGVRTHKTPTAAAQAADILVLRARDMDHALDILVGPPKTAAALAPDAVVLLSSTSSPSQLRTIEDRLACAYPSIALLDSPVFYSGSLEGKRISVMLYSGSDTAVSRAGGILLTANCGFDTVRRVSGGLGSASTVKLIDQFLAGIHLVAAAEAMAFATHLGLDVSQIFELLRNAAGWSWVFESRVPKLLNGTHDLDCPLPTFARDLGLVLDEAKGLMFWAPLTSAAHNVILSAMTRPGKGTSLLV</sequence>
<protein>
    <recommendedName>
        <fullName evidence="5">3-hydroxyisobutyrate dehydrogenase</fullName>
    </recommendedName>
</protein>
<dbReference type="Gene3D" id="3.40.50.720">
    <property type="entry name" value="NAD(P)-binding Rossmann-like Domain"/>
    <property type="match status" value="2"/>
</dbReference>
<name>A0A0U5GBI2_ASPCI</name>
<evidence type="ECO:0000259" key="2">
    <source>
        <dbReference type="Pfam" id="PF14833"/>
    </source>
</evidence>
<dbReference type="InterPro" id="IPR029154">
    <property type="entry name" value="HIBADH-like_NADP-bd"/>
</dbReference>
<dbReference type="STRING" id="454130.A0A0U5GBI2"/>
<dbReference type="PANTHER" id="PTHR43060">
    <property type="entry name" value="3-HYDROXYISOBUTYRATE DEHYDROGENASE-LIKE 1, MITOCHONDRIAL-RELATED"/>
    <property type="match status" value="1"/>
</dbReference>
<feature type="domain" description="3-hydroxyisobutyrate dehydrogenase-like NAD-binding" evidence="2">
    <location>
        <begin position="175"/>
        <end position="294"/>
    </location>
</feature>
<accession>A0A0U5GBI2</accession>
<evidence type="ECO:0008006" key="5">
    <source>
        <dbReference type="Google" id="ProtNLM"/>
    </source>
</evidence>
<gene>
    <name evidence="3" type="ORF">ASPCAL12799</name>
</gene>
<organism evidence="3 4">
    <name type="scientific">Aspergillus calidoustus</name>
    <dbReference type="NCBI Taxonomy" id="454130"/>
    <lineage>
        <taxon>Eukaryota</taxon>
        <taxon>Fungi</taxon>
        <taxon>Dikarya</taxon>
        <taxon>Ascomycota</taxon>
        <taxon>Pezizomycotina</taxon>
        <taxon>Eurotiomycetes</taxon>
        <taxon>Eurotiomycetidae</taxon>
        <taxon>Eurotiales</taxon>
        <taxon>Aspergillaceae</taxon>
        <taxon>Aspergillus</taxon>
        <taxon>Aspergillus subgen. Nidulantes</taxon>
    </lineage>
</organism>
<dbReference type="GO" id="GO:0050661">
    <property type="term" value="F:NADP binding"/>
    <property type="evidence" value="ECO:0007669"/>
    <property type="project" value="InterPro"/>
</dbReference>
<evidence type="ECO:0000259" key="1">
    <source>
        <dbReference type="Pfam" id="PF03446"/>
    </source>
</evidence>
<dbReference type="GO" id="GO:0051287">
    <property type="term" value="F:NAD binding"/>
    <property type="evidence" value="ECO:0007669"/>
    <property type="project" value="InterPro"/>
</dbReference>
<reference evidence="4" key="1">
    <citation type="journal article" date="2016" name="Genome Announc.">
        <title>Draft genome sequences of fungus Aspergillus calidoustus.</title>
        <authorList>
            <person name="Horn F."/>
            <person name="Linde J."/>
            <person name="Mattern D.J."/>
            <person name="Walther G."/>
            <person name="Guthke R."/>
            <person name="Scherlach K."/>
            <person name="Martin K."/>
            <person name="Brakhage A.A."/>
            <person name="Petzke L."/>
            <person name="Valiante V."/>
        </authorList>
    </citation>
    <scope>NUCLEOTIDE SEQUENCE [LARGE SCALE GENOMIC DNA]</scope>
    <source>
        <strain evidence="4">SF006504</strain>
    </source>
</reference>
<dbReference type="PANTHER" id="PTHR43060:SF17">
    <property type="entry name" value="L-THREONATE DEHYDROGENASE"/>
    <property type="match status" value="1"/>
</dbReference>
<dbReference type="InterPro" id="IPR008927">
    <property type="entry name" value="6-PGluconate_DH-like_C_sf"/>
</dbReference>
<feature type="domain" description="6-phosphogluconate dehydrogenase NADP-binding" evidence="1">
    <location>
        <begin position="10"/>
        <end position="168"/>
    </location>
</feature>
<dbReference type="Pfam" id="PF03446">
    <property type="entry name" value="NAD_binding_2"/>
    <property type="match status" value="2"/>
</dbReference>
<feature type="domain" description="3-hydroxyisobutyrate dehydrogenase-like NAD-binding" evidence="2">
    <location>
        <begin position="496"/>
        <end position="600"/>
    </location>
</feature>
<feature type="domain" description="6-phosphogluconate dehydrogenase NADP-binding" evidence="1">
    <location>
        <begin position="326"/>
        <end position="478"/>
    </location>
</feature>
<dbReference type="SUPFAM" id="SSF48179">
    <property type="entry name" value="6-phosphogluconate dehydrogenase C-terminal domain-like"/>
    <property type="match status" value="2"/>
</dbReference>
<dbReference type="SUPFAM" id="SSF51735">
    <property type="entry name" value="NAD(P)-binding Rossmann-fold domains"/>
    <property type="match status" value="2"/>
</dbReference>
<dbReference type="InterPro" id="IPR013328">
    <property type="entry name" value="6PGD_dom2"/>
</dbReference>
<keyword evidence="4" id="KW-1185">Reference proteome</keyword>
<dbReference type="InterPro" id="IPR036291">
    <property type="entry name" value="NAD(P)-bd_dom_sf"/>
</dbReference>
<dbReference type="EMBL" id="CDMC01000015">
    <property type="protein sequence ID" value="CEL09666.1"/>
    <property type="molecule type" value="Genomic_DNA"/>
</dbReference>
<dbReference type="OMA" id="CINPAFS"/>